<keyword evidence="1" id="KW-0472">Membrane</keyword>
<gene>
    <name evidence="2" type="ORF">Lpp41_12113</name>
</gene>
<reference evidence="2 3" key="1">
    <citation type="journal article" date="2013" name="PLoS ONE">
        <title>Lactobacillus paracasei comparative genomics: towards species pan-genome definition and exploitation of diversity.</title>
        <authorList>
            <person name="Smokvina T."/>
            <person name="Wels M."/>
            <person name="Polka J."/>
            <person name="Chervaux C."/>
            <person name="Brisse S."/>
            <person name="Boekhorst J."/>
            <person name="van Hylckama Vlieg J.E."/>
            <person name="Siezen R.J."/>
        </authorList>
    </citation>
    <scope>NUCLEOTIDE SEQUENCE [LARGE SCALE GENOMIC DNA]</scope>
    <source>
        <strain evidence="2 3">Lpp41</strain>
    </source>
</reference>
<evidence type="ECO:0000313" key="3">
    <source>
        <dbReference type="Proteomes" id="UP000014244"/>
    </source>
</evidence>
<name>A0A829H6B2_LACPA</name>
<dbReference type="AlphaFoldDB" id="A0A829H6B2"/>
<dbReference type="PANTHER" id="PTHR34980:SF2">
    <property type="entry name" value="INNER MEMBRANE PROTEIN YHAH-RELATED"/>
    <property type="match status" value="1"/>
</dbReference>
<sequence>LGGFKLMVKAYQNYFKHLGNFSGTASRREFWWPWLLNVIVGYVIMTILFNIFGMNVTRVLNFQPGKETFLASLINFIIFIANWSLSVRRLHDTDRSGWWVLLWYVPIIGQIWLLIYFLLPTKKNRWNDRLA</sequence>
<feature type="transmembrane region" description="Helical" evidence="1">
    <location>
        <begin position="31"/>
        <end position="56"/>
    </location>
</feature>
<dbReference type="EMBL" id="ANKE01000581">
    <property type="protein sequence ID" value="EPC71317.1"/>
    <property type="molecule type" value="Genomic_DNA"/>
</dbReference>
<comment type="caution">
    <text evidence="2">The sequence shown here is derived from an EMBL/GenBank/DDBJ whole genome shotgun (WGS) entry which is preliminary data.</text>
</comment>
<proteinExistence type="predicted"/>
<feature type="transmembrane region" description="Helical" evidence="1">
    <location>
        <begin position="97"/>
        <end position="119"/>
    </location>
</feature>
<dbReference type="GO" id="GO:0005886">
    <property type="term" value="C:plasma membrane"/>
    <property type="evidence" value="ECO:0007669"/>
    <property type="project" value="TreeGrafter"/>
</dbReference>
<dbReference type="PANTHER" id="PTHR34980">
    <property type="entry name" value="INNER MEMBRANE PROTEIN-RELATED-RELATED"/>
    <property type="match status" value="1"/>
</dbReference>
<evidence type="ECO:0000313" key="2">
    <source>
        <dbReference type="EMBL" id="EPC71317.1"/>
    </source>
</evidence>
<feature type="non-terminal residue" evidence="2">
    <location>
        <position position="1"/>
    </location>
</feature>
<dbReference type="Pfam" id="PF05656">
    <property type="entry name" value="DUF805"/>
    <property type="match status" value="1"/>
</dbReference>
<keyword evidence="1" id="KW-0812">Transmembrane</keyword>
<dbReference type="Proteomes" id="UP000014244">
    <property type="component" value="Unassembled WGS sequence"/>
</dbReference>
<organism evidence="2 3">
    <name type="scientific">Lacticaseibacillus paracasei subsp. paracasei Lpp41</name>
    <dbReference type="NCBI Taxonomy" id="1256208"/>
    <lineage>
        <taxon>Bacteria</taxon>
        <taxon>Bacillati</taxon>
        <taxon>Bacillota</taxon>
        <taxon>Bacilli</taxon>
        <taxon>Lactobacillales</taxon>
        <taxon>Lactobacillaceae</taxon>
        <taxon>Lacticaseibacillus</taxon>
    </lineage>
</organism>
<protein>
    <submittedName>
        <fullName evidence="2">Inner membrane protein yhaI</fullName>
    </submittedName>
</protein>
<keyword evidence="1" id="KW-1133">Transmembrane helix</keyword>
<evidence type="ECO:0000256" key="1">
    <source>
        <dbReference type="SAM" id="Phobius"/>
    </source>
</evidence>
<accession>A0A829H6B2</accession>
<feature type="transmembrane region" description="Helical" evidence="1">
    <location>
        <begin position="68"/>
        <end position="85"/>
    </location>
</feature>
<dbReference type="InterPro" id="IPR008523">
    <property type="entry name" value="DUF805"/>
</dbReference>